<keyword evidence="12 14" id="KW-0472">Membrane</keyword>
<evidence type="ECO:0000256" key="6">
    <source>
        <dbReference type="ARBA" id="ARBA00022741"/>
    </source>
</evidence>
<feature type="transmembrane region" description="Helical" evidence="14">
    <location>
        <begin position="451"/>
        <end position="468"/>
    </location>
</feature>
<dbReference type="Pfam" id="PF13246">
    <property type="entry name" value="Cation_ATPase"/>
    <property type="match status" value="1"/>
</dbReference>
<keyword evidence="11 14" id="KW-1133">Transmembrane helix</keyword>
<dbReference type="InterPro" id="IPR044492">
    <property type="entry name" value="P_typ_ATPase_HD_dom"/>
</dbReference>
<dbReference type="InterPro" id="IPR059000">
    <property type="entry name" value="ATPase_P-type_domA"/>
</dbReference>
<dbReference type="InterPro" id="IPR047821">
    <property type="entry name" value="P5B-type_ATPase"/>
</dbReference>
<feature type="domain" description="P5B-type ATPase N-terminal" evidence="17">
    <location>
        <begin position="61"/>
        <end position="193"/>
    </location>
</feature>
<keyword evidence="10 14" id="KW-1278">Translocase</keyword>
<dbReference type="GO" id="GO:0015662">
    <property type="term" value="F:P-type ion transporter activity"/>
    <property type="evidence" value="ECO:0007669"/>
    <property type="project" value="InterPro"/>
</dbReference>
<feature type="region of interest" description="Disordered" evidence="15">
    <location>
        <begin position="825"/>
        <end position="844"/>
    </location>
</feature>
<dbReference type="NCBIfam" id="TIGR01657">
    <property type="entry name" value="P-ATPase-V"/>
    <property type="match status" value="1"/>
</dbReference>
<evidence type="ECO:0000256" key="9">
    <source>
        <dbReference type="ARBA" id="ARBA00022842"/>
    </source>
</evidence>
<keyword evidence="8 14" id="KW-0067">ATP-binding</keyword>
<evidence type="ECO:0000256" key="1">
    <source>
        <dbReference type="ARBA" id="ARBA00004107"/>
    </source>
</evidence>
<evidence type="ECO:0000256" key="7">
    <source>
        <dbReference type="ARBA" id="ARBA00022753"/>
    </source>
</evidence>
<reference evidence="18" key="1">
    <citation type="journal article" date="2016" name="Ticks Tick Borne Dis.">
        <title>De novo assembly and annotation of the salivary gland transcriptome of Rhipicephalus appendiculatus male and female ticks during blood feeding.</title>
        <authorList>
            <person name="de Castro M.H."/>
            <person name="de Klerk D."/>
            <person name="Pienaar R."/>
            <person name="Latif A.A."/>
            <person name="Rees D.J."/>
            <person name="Mans B.J."/>
        </authorList>
    </citation>
    <scope>NUCLEOTIDE SEQUENCE</scope>
    <source>
        <tissue evidence="18">Salivary glands</tissue>
    </source>
</reference>
<evidence type="ECO:0000256" key="15">
    <source>
        <dbReference type="SAM" id="MobiDB-lite"/>
    </source>
</evidence>
<feature type="transmembrane region" description="Helical" evidence="14">
    <location>
        <begin position="1036"/>
        <end position="1061"/>
    </location>
</feature>
<dbReference type="GO" id="GO:0019829">
    <property type="term" value="F:ATPase-coupled monoatomic cation transmembrane transporter activity"/>
    <property type="evidence" value="ECO:0007669"/>
    <property type="project" value="UniProtKB-UniRule"/>
</dbReference>
<feature type="domain" description="P-type ATPase A" evidence="16">
    <location>
        <begin position="311"/>
        <end position="434"/>
    </location>
</feature>
<dbReference type="InterPro" id="IPR023299">
    <property type="entry name" value="ATPase_P-typ_cyto_dom_N"/>
</dbReference>
<dbReference type="Gene3D" id="3.40.50.1000">
    <property type="entry name" value="HAD superfamily/HAD-like"/>
    <property type="match status" value="1"/>
</dbReference>
<evidence type="ECO:0000256" key="11">
    <source>
        <dbReference type="ARBA" id="ARBA00022989"/>
    </source>
</evidence>
<dbReference type="FunFam" id="3.40.50.1000:FF:000045">
    <property type="entry name" value="Cation-transporting ATPase"/>
    <property type="match status" value="1"/>
</dbReference>
<dbReference type="InterPro" id="IPR047819">
    <property type="entry name" value="P5A-ATPase_N"/>
</dbReference>
<keyword evidence="4 14" id="KW-0812">Transmembrane</keyword>
<dbReference type="Gene3D" id="2.70.150.10">
    <property type="entry name" value="Calcium-transporting ATPase, cytoplasmic transduction domain A"/>
    <property type="match status" value="1"/>
</dbReference>
<keyword evidence="9 14" id="KW-0460">Magnesium</keyword>
<dbReference type="InterPro" id="IPR036412">
    <property type="entry name" value="HAD-like_sf"/>
</dbReference>
<name>A0A131YCS1_RHIAP</name>
<accession>A0A131YCS1</accession>
<keyword evidence="5 14" id="KW-0479">Metal-binding</keyword>
<dbReference type="PANTHER" id="PTHR45630:SF8">
    <property type="entry name" value="CATION-TRANSPORTING ATPASE"/>
    <property type="match status" value="1"/>
</dbReference>
<keyword evidence="6 14" id="KW-0547">Nucleotide-binding</keyword>
<dbReference type="SUPFAM" id="SSF81660">
    <property type="entry name" value="Metal cation-transporting ATPase, ATP-binding domain N"/>
    <property type="match status" value="1"/>
</dbReference>
<dbReference type="Pfam" id="PF12409">
    <property type="entry name" value="P5-ATPase"/>
    <property type="match status" value="1"/>
</dbReference>
<dbReference type="PRINTS" id="PR00119">
    <property type="entry name" value="CATATPASE"/>
</dbReference>
<sequence length="1284" mass="142187">MTQRDHRFLYGRRRRQNSGIQLGPCSGSATPEGEGLLNHVKCRKQGPPPMRDGVDYVNAGEEDQMEVFGYQPDGCRTLATWCGMLLTAGLLRLLFHWHPAWWLYCTHRRCPLQQAIRVLLVDQYKQLFVEKVRTILPSEVNVSLMLSVTGQADSPLQESNKLDELVMLKPGGALQRAESLVYFENKKIRYIWDAELKAFARLRGFDKNVTCSYFHQQKGLSLPEQVVRRVLFGDNVISVQIQSVFRILFQEVLEPFYVFQVFSIIIWFSDDYYYYASCIIVMSTLSLVTGVYQIRLSQKALSDTVHAMDVVTVKRSKGVYENIPSEQLVPGDVLIVPRNGCVMQCDAVLTAGNCIVNESMLTGESVPVVKTPLPNPGASQPALDVMYHPKEHSRHTLFCGTRVIQTRFYGTENVEAVVVRTGFLTAKGELVRSIMFPKPVDFKFNRHIKNFLLFLASLASIGVIYTVVLKSLRGVPASNIIVRSLDVVTIVIPPALPAAMTIGIVFAQSRLRRALIYCISPRSINISGCINCFCFDKTGTLTEEGLDLWGVVPASGGRFQEQVPNPNKLPLDSLLLQGMATCHSITVIDHQLSGDPLDLKMFEATSWILEEPDIDDNSKYDIIAPTVVRPGPASSLKTPSVPSLNAAGDLSEVPSSFEVGIVREFPFSSGLQRMSVVTRVLGSTHFDIFCKGAPETIASLSKSETVPPDFVETLTSYTQLGHRVLALAHRPLTSSFAKVHRLPREEVENNLTFVGLLVMENRLKPETTSVIRTLRAANIRTIMVTGDNMLTAVSVARDCHMIERGQEVQILSSSTDTSDMVPVLSWQSSEAPPPSNKPHRKGSDILPNGVTSISMGHPLVAVTGKTFAVLREHYPDVLQKVAVCGAVFARMAPEQKQQLVELLQEMGYYVGMCGDGANDCGALKAAHAGISLSDTEASVASPFTSKVANISCVPTLIKEGRAALVTSFGILKYMACYSMTQFTSVLILYSLYSNLTDLEFLYIDLFLITLFAALFGRTEPSPTLDKRPPPSSLMGVTPLTSILSQIILVIAAQVFGIVALWRQNWYHPHVQVAGADDQEELACHDNYTVFAVSVFQYITLAVVFSRGHPYRKTILSNYLFISALVVMTAFSLYLVLYPTEILISGFEFDMTDVDMRFRLLCVAIAVGHFIIAYILEDYFVQGFVFKQLQLRFFSTSTPYKELQEELKDQSPWTPLSRESSITSGGTRRTTRDCILQPSALQLASPQEDTSVDSAIVVDAFGSEGSATERQNGNCAAPLPCVTHM</sequence>
<dbReference type="SUPFAM" id="SSF81665">
    <property type="entry name" value="Calcium ATPase, transmembrane domain M"/>
    <property type="match status" value="1"/>
</dbReference>
<dbReference type="InterPro" id="IPR006544">
    <property type="entry name" value="P-type_TPase_V"/>
</dbReference>
<dbReference type="GO" id="GO:0005524">
    <property type="term" value="F:ATP binding"/>
    <property type="evidence" value="ECO:0007669"/>
    <property type="project" value="UniProtKB-UniRule"/>
</dbReference>
<dbReference type="SUPFAM" id="SSF56784">
    <property type="entry name" value="HAD-like"/>
    <property type="match status" value="1"/>
</dbReference>
<feature type="transmembrane region" description="Helical" evidence="14">
    <location>
        <begin position="970"/>
        <end position="992"/>
    </location>
</feature>
<dbReference type="GO" id="GO:0031902">
    <property type="term" value="C:late endosome membrane"/>
    <property type="evidence" value="ECO:0007669"/>
    <property type="project" value="UniProtKB-SubCell"/>
</dbReference>
<dbReference type="EMBL" id="GEDV01012295">
    <property type="protein sequence ID" value="JAP76262.1"/>
    <property type="molecule type" value="Transcribed_RNA"/>
</dbReference>
<protein>
    <recommendedName>
        <fullName evidence="14">Cation-transporting ATPase</fullName>
        <ecNumber evidence="14">7.2.2.-</ecNumber>
    </recommendedName>
</protein>
<dbReference type="SFLD" id="SFLDF00027">
    <property type="entry name" value="p-type_atpase"/>
    <property type="match status" value="1"/>
</dbReference>
<dbReference type="Pfam" id="PF00122">
    <property type="entry name" value="E1-E2_ATPase"/>
    <property type="match status" value="1"/>
</dbReference>
<dbReference type="GO" id="GO:0015203">
    <property type="term" value="F:polyamine transmembrane transporter activity"/>
    <property type="evidence" value="ECO:0007669"/>
    <property type="project" value="TreeGrafter"/>
</dbReference>
<comment type="similarity">
    <text evidence="2 14">Belongs to the cation transport ATPase (P-type) (TC 3.A.3) family. Type V subfamily.</text>
</comment>
<keyword evidence="3" id="KW-0597">Phosphoprotein</keyword>
<evidence type="ECO:0000313" key="18">
    <source>
        <dbReference type="EMBL" id="JAP76262.1"/>
    </source>
</evidence>
<dbReference type="InterPro" id="IPR001757">
    <property type="entry name" value="P_typ_ATPase"/>
</dbReference>
<evidence type="ECO:0000259" key="17">
    <source>
        <dbReference type="Pfam" id="PF12409"/>
    </source>
</evidence>
<dbReference type="GO" id="GO:0046872">
    <property type="term" value="F:metal ion binding"/>
    <property type="evidence" value="ECO:0007669"/>
    <property type="project" value="UniProtKB-UniRule"/>
</dbReference>
<dbReference type="PROSITE" id="PS00154">
    <property type="entry name" value="ATPASE_E1_E2"/>
    <property type="match status" value="1"/>
</dbReference>
<feature type="transmembrane region" description="Helical" evidence="14">
    <location>
        <begin position="274"/>
        <end position="292"/>
    </location>
</feature>
<feature type="transmembrane region" description="Helical" evidence="14">
    <location>
        <begin position="1087"/>
        <end position="1105"/>
    </location>
</feature>
<keyword evidence="7" id="KW-0967">Endosome</keyword>
<feature type="transmembrane region" description="Helical" evidence="14">
    <location>
        <begin position="998"/>
        <end position="1015"/>
    </location>
</feature>
<dbReference type="InterPro" id="IPR018303">
    <property type="entry name" value="ATPase_P-typ_P_site"/>
</dbReference>
<dbReference type="GO" id="GO:0006874">
    <property type="term" value="P:intracellular calcium ion homeostasis"/>
    <property type="evidence" value="ECO:0007669"/>
    <property type="project" value="TreeGrafter"/>
</dbReference>
<feature type="transmembrane region" description="Helical" evidence="14">
    <location>
        <begin position="488"/>
        <end position="507"/>
    </location>
</feature>
<evidence type="ECO:0000256" key="4">
    <source>
        <dbReference type="ARBA" id="ARBA00022692"/>
    </source>
</evidence>
<dbReference type="FunFam" id="1.20.1110.10:FF:000023">
    <property type="entry name" value="Cation-transporting ATPase"/>
    <property type="match status" value="1"/>
</dbReference>
<evidence type="ECO:0000256" key="14">
    <source>
        <dbReference type="RuleBase" id="RU362082"/>
    </source>
</evidence>
<evidence type="ECO:0000256" key="13">
    <source>
        <dbReference type="ARBA" id="ARBA00049360"/>
    </source>
</evidence>
<dbReference type="CDD" id="cd07542">
    <property type="entry name" value="P-type_ATPase_cation"/>
    <property type="match status" value="1"/>
</dbReference>
<feature type="transmembrane region" description="Helical" evidence="14">
    <location>
        <begin position="1117"/>
        <end position="1137"/>
    </location>
</feature>
<dbReference type="SFLD" id="SFLDS00003">
    <property type="entry name" value="Haloacid_Dehalogenase"/>
    <property type="match status" value="1"/>
</dbReference>
<dbReference type="PANTHER" id="PTHR45630">
    <property type="entry name" value="CATION-TRANSPORTING ATPASE-RELATED"/>
    <property type="match status" value="1"/>
</dbReference>
<dbReference type="InterPro" id="IPR008250">
    <property type="entry name" value="ATPase_P-typ_transduc_dom_A_sf"/>
</dbReference>
<proteinExistence type="inferred from homology"/>
<evidence type="ECO:0000256" key="2">
    <source>
        <dbReference type="ARBA" id="ARBA00006000"/>
    </source>
</evidence>
<dbReference type="Gene3D" id="3.40.1110.10">
    <property type="entry name" value="Calcium-transporting ATPase, cytoplasmic domain N"/>
    <property type="match status" value="1"/>
</dbReference>
<evidence type="ECO:0000256" key="3">
    <source>
        <dbReference type="ARBA" id="ARBA00022553"/>
    </source>
</evidence>
<organism evidence="18">
    <name type="scientific">Rhipicephalus appendiculatus</name>
    <name type="common">Brown ear tick</name>
    <dbReference type="NCBI Taxonomy" id="34631"/>
    <lineage>
        <taxon>Eukaryota</taxon>
        <taxon>Metazoa</taxon>
        <taxon>Ecdysozoa</taxon>
        <taxon>Arthropoda</taxon>
        <taxon>Chelicerata</taxon>
        <taxon>Arachnida</taxon>
        <taxon>Acari</taxon>
        <taxon>Parasitiformes</taxon>
        <taxon>Ixodida</taxon>
        <taxon>Ixodoidea</taxon>
        <taxon>Ixodidae</taxon>
        <taxon>Rhipicephalinae</taxon>
        <taxon>Rhipicephalus</taxon>
        <taxon>Rhipicephalus</taxon>
    </lineage>
</organism>
<evidence type="ECO:0000256" key="8">
    <source>
        <dbReference type="ARBA" id="ARBA00022840"/>
    </source>
</evidence>
<dbReference type="EC" id="7.2.2.-" evidence="14"/>
<comment type="catalytic activity">
    <reaction evidence="13 14">
        <text>ATP + H2O = ADP + phosphate + H(+)</text>
        <dbReference type="Rhea" id="RHEA:13065"/>
        <dbReference type="ChEBI" id="CHEBI:15377"/>
        <dbReference type="ChEBI" id="CHEBI:15378"/>
        <dbReference type="ChEBI" id="CHEBI:30616"/>
        <dbReference type="ChEBI" id="CHEBI:43474"/>
        <dbReference type="ChEBI" id="CHEBI:456216"/>
    </reaction>
</comment>
<dbReference type="NCBIfam" id="TIGR01494">
    <property type="entry name" value="ATPase_P-type"/>
    <property type="match status" value="1"/>
</dbReference>
<dbReference type="FunFam" id="3.40.1110.10:FF:000026">
    <property type="entry name" value="Cation-transporting ATPase"/>
    <property type="match status" value="1"/>
</dbReference>
<evidence type="ECO:0000256" key="12">
    <source>
        <dbReference type="ARBA" id="ARBA00023136"/>
    </source>
</evidence>
<dbReference type="SFLD" id="SFLDG00002">
    <property type="entry name" value="C1.7:_P-type_atpase_like"/>
    <property type="match status" value="1"/>
</dbReference>
<dbReference type="InterPro" id="IPR023298">
    <property type="entry name" value="ATPase_P-typ_TM_dom_sf"/>
</dbReference>
<comment type="subcellular location">
    <subcellularLocation>
        <location evidence="1">Late endosome membrane</location>
        <topology evidence="1">Multi-pass membrane protein</topology>
    </subcellularLocation>
    <subcellularLocation>
        <location evidence="14">Membrane</location>
        <topology evidence="14">Multi-pass membrane protein</topology>
    </subcellularLocation>
</comment>
<dbReference type="InterPro" id="IPR023214">
    <property type="entry name" value="HAD_sf"/>
</dbReference>
<evidence type="ECO:0000256" key="5">
    <source>
        <dbReference type="ARBA" id="ARBA00022723"/>
    </source>
</evidence>
<evidence type="ECO:0000256" key="10">
    <source>
        <dbReference type="ARBA" id="ARBA00022967"/>
    </source>
</evidence>
<dbReference type="SUPFAM" id="SSF81653">
    <property type="entry name" value="Calcium ATPase, transduction domain A"/>
    <property type="match status" value="1"/>
</dbReference>
<evidence type="ECO:0000259" key="16">
    <source>
        <dbReference type="Pfam" id="PF00122"/>
    </source>
</evidence>
<feature type="transmembrane region" description="Helical" evidence="14">
    <location>
        <begin position="1157"/>
        <end position="1175"/>
    </location>
</feature>
<dbReference type="GO" id="GO:0016887">
    <property type="term" value="F:ATP hydrolysis activity"/>
    <property type="evidence" value="ECO:0007669"/>
    <property type="project" value="InterPro"/>
</dbReference>